<organism evidence="2 3">
    <name type="scientific">Uliginosibacterium aquaticum</name>
    <dbReference type="NCBI Taxonomy" id="2731212"/>
    <lineage>
        <taxon>Bacteria</taxon>
        <taxon>Pseudomonadati</taxon>
        <taxon>Pseudomonadota</taxon>
        <taxon>Betaproteobacteria</taxon>
        <taxon>Rhodocyclales</taxon>
        <taxon>Zoogloeaceae</taxon>
        <taxon>Uliginosibacterium</taxon>
    </lineage>
</organism>
<gene>
    <name evidence="2" type="ORF">HJ583_011100</name>
</gene>
<dbReference type="InterPro" id="IPR008620">
    <property type="entry name" value="FixH"/>
</dbReference>
<evidence type="ECO:0000313" key="2">
    <source>
        <dbReference type="EMBL" id="NSL55574.1"/>
    </source>
</evidence>
<dbReference type="RefSeq" id="WP_170021948.1">
    <property type="nucleotide sequence ID" value="NZ_JABCSC020000002.1"/>
</dbReference>
<comment type="caution">
    <text evidence="2">The sequence shown here is derived from an EMBL/GenBank/DDBJ whole genome shotgun (WGS) entry which is preliminary data.</text>
</comment>
<sequence>MNNPAMSLDPRPWYRQLWPWLIISMPLTAVLAGAATWYLAWHSNDGLVADDYYKQGMEINRSLASQETARQLGLSGTLRQRGREVVLHLEAEREITFPQRLNLHVVSPVKAGLDRDIELRREGGEYRGVLEGLSAGHWKLILEDQGGTWKLIASGVFPLASVLDFKS</sequence>
<keyword evidence="1" id="KW-0812">Transmembrane</keyword>
<keyword evidence="1" id="KW-1133">Transmembrane helix</keyword>
<keyword evidence="1" id="KW-0472">Membrane</keyword>
<feature type="transmembrane region" description="Helical" evidence="1">
    <location>
        <begin position="20"/>
        <end position="40"/>
    </location>
</feature>
<protein>
    <submittedName>
        <fullName evidence="2">FixH family protein</fullName>
    </submittedName>
</protein>
<evidence type="ECO:0000256" key="1">
    <source>
        <dbReference type="SAM" id="Phobius"/>
    </source>
</evidence>
<accession>A0ABX2IFU7</accession>
<reference evidence="2 3" key="1">
    <citation type="submission" date="2020-06" db="EMBL/GenBank/DDBJ databases">
        <title>Draft genome of Uliginosibacterium sp. IMCC34675.</title>
        <authorList>
            <person name="Song J."/>
        </authorList>
    </citation>
    <scope>NUCLEOTIDE SEQUENCE [LARGE SCALE GENOMIC DNA]</scope>
    <source>
        <strain evidence="2 3">IMCC34675</strain>
    </source>
</reference>
<dbReference type="Pfam" id="PF05751">
    <property type="entry name" value="FixH"/>
    <property type="match status" value="1"/>
</dbReference>
<name>A0ABX2IFU7_9RHOO</name>
<keyword evidence="3" id="KW-1185">Reference proteome</keyword>
<evidence type="ECO:0000313" key="3">
    <source>
        <dbReference type="Proteomes" id="UP000778523"/>
    </source>
</evidence>
<dbReference type="EMBL" id="JABCSC020000002">
    <property type="protein sequence ID" value="NSL55574.1"/>
    <property type="molecule type" value="Genomic_DNA"/>
</dbReference>
<proteinExistence type="predicted"/>
<dbReference type="Proteomes" id="UP000778523">
    <property type="component" value="Unassembled WGS sequence"/>
</dbReference>